<proteinExistence type="predicted"/>
<feature type="transmembrane region" description="Helical" evidence="2">
    <location>
        <begin position="586"/>
        <end position="606"/>
    </location>
</feature>
<sequence>MALPEEDHPEDISDDAEEELCRICFCPGVAGRPLRHRADALRQQTADREFEYRLQWPPPPQIPLRRRWRSQRRTTLKTSATTQRRSCAESASAPEWRDGRCATPAPAKALSGTSTTSASSSGSPPDTNAAARSGCYLLASSAPPRVSSIASAMAPLLSAPVAAHALIRPDPSCLLLVCRYEMTTLPLFAEDAPARLPLSEFMAGLPGKLMSLLLPVFLIACVCRETAHHLTNFSSWHLVLTRSFPQPRGLLSLSLSTTSIVARAVLSVVLAQMYVPFAVAPFTRWVERLGNRCQGIRGIDALHVLALLIVQACWVFLRKCIIFCYLLRLVRGGPTSAIHEYSVEYSKRLPGIFFGGVLNLITVANIGVNILYTFILHPLFIGWLLDICTSKMFGATMSQRLKLLIASSSATTAVHWFIGHTFLCLRPRFFTIIQKMLKPRIMISFVRHNVHEPFYIFYFKKLPGLSVDITFIALLILIPSKIVVHLAPKLFPLNITYFDYPAMGTSFWQGPLYYTELLSGVLYLKFLIESTVLYLEWLVPRVGYYWFVIAGKPLLDVILPDEQPESTDEVTVKRVFVVVQTIPQAVLSWLVVVICNTAMLFFSISIGRTLLSAIPELLVDQMKSNDLFAIAIGFGVISFTIAASRDAFVCMTYGGTRLVALKIHVIFFLWVRNLVEVFFIPLLIGLLVDLSLLSPFIMPGPGNDIPVLNFFCTWSLGRLVQNYGTKLGRSFELRGNLPFYAYFIDKCWSRKLLLGDLAATTYKQELLSFSMELLTALAIPYVLSKEVFPRLGYSAVNSTVHHAAWLYSFALCVLCYLAKESYNKLHDSIWEDRYIVGQRLEDVD</sequence>
<evidence type="ECO:0000313" key="4">
    <source>
        <dbReference type="EnsemblPlants" id="EMT07963"/>
    </source>
</evidence>
<feature type="transmembrane region" description="Helical" evidence="2">
    <location>
        <begin position="469"/>
        <end position="491"/>
    </location>
</feature>
<evidence type="ECO:0000259" key="3">
    <source>
        <dbReference type="Pfam" id="PF23113"/>
    </source>
</evidence>
<feature type="compositionally biased region" description="Low complexity" evidence="1">
    <location>
        <begin position="111"/>
        <end position="123"/>
    </location>
</feature>
<accession>M8BYC6</accession>
<dbReference type="AlphaFoldDB" id="M8BYC6"/>
<keyword evidence="2" id="KW-0472">Membrane</keyword>
<feature type="transmembrane region" description="Helical" evidence="2">
    <location>
        <begin position="302"/>
        <end position="327"/>
    </location>
</feature>
<protein>
    <recommendedName>
        <fullName evidence="3">E3 ubiquitin-protein ligase MARCHF6-like C-terminal domain-containing protein</fullName>
    </recommendedName>
</protein>
<evidence type="ECO:0000256" key="1">
    <source>
        <dbReference type="SAM" id="MobiDB-lite"/>
    </source>
</evidence>
<dbReference type="Pfam" id="PF23113">
    <property type="entry name" value="MARCHF6_C"/>
    <property type="match status" value="1"/>
</dbReference>
<dbReference type="GO" id="GO:0005789">
    <property type="term" value="C:endoplasmic reticulum membrane"/>
    <property type="evidence" value="ECO:0007669"/>
    <property type="project" value="TreeGrafter"/>
</dbReference>
<feature type="transmembrane region" description="Helical" evidence="2">
    <location>
        <begin position="627"/>
        <end position="645"/>
    </location>
</feature>
<dbReference type="PANTHER" id="PTHR13145:SF1">
    <property type="entry name" value="RING-CH-TYPE DOMAIN-CONTAINING PROTEIN"/>
    <property type="match status" value="1"/>
</dbReference>
<dbReference type="PANTHER" id="PTHR13145">
    <property type="entry name" value="SSM4 PROTEIN"/>
    <property type="match status" value="1"/>
</dbReference>
<name>M8BYC6_AEGTA</name>
<dbReference type="EnsemblPlants" id="EMT07963">
    <property type="protein sequence ID" value="EMT07963"/>
    <property type="gene ID" value="F775_24199"/>
</dbReference>
<feature type="domain" description="E3 ubiquitin-protein ligase MARCHF6-like C-terminal" evidence="3">
    <location>
        <begin position="676"/>
        <end position="824"/>
    </location>
</feature>
<feature type="transmembrane region" description="Helical" evidence="2">
    <location>
        <begin position="348"/>
        <end position="364"/>
    </location>
</feature>
<feature type="compositionally biased region" description="Basic residues" evidence="1">
    <location>
        <begin position="64"/>
        <end position="75"/>
    </location>
</feature>
<reference evidence="4" key="1">
    <citation type="submission" date="2015-06" db="UniProtKB">
        <authorList>
            <consortium name="EnsemblPlants"/>
        </authorList>
    </citation>
    <scope>IDENTIFICATION</scope>
</reference>
<feature type="transmembrane region" description="Helical" evidence="2">
    <location>
        <begin position="401"/>
        <end position="418"/>
    </location>
</feature>
<feature type="compositionally biased region" description="Polar residues" evidence="1">
    <location>
        <begin position="76"/>
        <end position="85"/>
    </location>
</feature>
<evidence type="ECO:0000256" key="2">
    <source>
        <dbReference type="SAM" id="Phobius"/>
    </source>
</evidence>
<dbReference type="GO" id="GO:0036503">
    <property type="term" value="P:ERAD pathway"/>
    <property type="evidence" value="ECO:0007669"/>
    <property type="project" value="TreeGrafter"/>
</dbReference>
<feature type="transmembrane region" description="Helical" evidence="2">
    <location>
        <begin position="665"/>
        <end position="688"/>
    </location>
</feature>
<feature type="region of interest" description="Disordered" evidence="1">
    <location>
        <begin position="56"/>
        <end position="127"/>
    </location>
</feature>
<keyword evidence="2" id="KW-1133">Transmembrane helix</keyword>
<feature type="transmembrane region" description="Helical" evidence="2">
    <location>
        <begin position="512"/>
        <end position="535"/>
    </location>
</feature>
<organism evidence="4">
    <name type="scientific">Aegilops tauschii</name>
    <name type="common">Tausch's goatgrass</name>
    <name type="synonym">Aegilops squarrosa</name>
    <dbReference type="NCBI Taxonomy" id="37682"/>
    <lineage>
        <taxon>Eukaryota</taxon>
        <taxon>Viridiplantae</taxon>
        <taxon>Streptophyta</taxon>
        <taxon>Embryophyta</taxon>
        <taxon>Tracheophyta</taxon>
        <taxon>Spermatophyta</taxon>
        <taxon>Magnoliopsida</taxon>
        <taxon>Liliopsida</taxon>
        <taxon>Poales</taxon>
        <taxon>Poaceae</taxon>
        <taxon>BOP clade</taxon>
        <taxon>Pooideae</taxon>
        <taxon>Triticodae</taxon>
        <taxon>Triticeae</taxon>
        <taxon>Triticinae</taxon>
        <taxon>Aegilops</taxon>
    </lineage>
</organism>
<keyword evidence="2" id="KW-0812">Transmembrane</keyword>
<dbReference type="InterPro" id="IPR056521">
    <property type="entry name" value="MARCHF6-like_C"/>
</dbReference>
<feature type="transmembrane region" description="Helical" evidence="2">
    <location>
        <begin position="260"/>
        <end position="282"/>
    </location>
</feature>